<dbReference type="GO" id="GO:0006508">
    <property type="term" value="P:proteolysis"/>
    <property type="evidence" value="ECO:0007669"/>
    <property type="project" value="UniProtKB-KW"/>
</dbReference>
<feature type="binding site" evidence="10">
    <location>
        <position position="360"/>
    </location>
    <ligand>
        <name>Ca(2+)</name>
        <dbReference type="ChEBI" id="CHEBI:29108"/>
        <label>4</label>
    </ligand>
</feature>
<evidence type="ECO:0000256" key="9">
    <source>
        <dbReference type="PIRSR" id="PIRSR621190-1"/>
    </source>
</evidence>
<dbReference type="InterPro" id="IPR036375">
    <property type="entry name" value="Hemopexin-like_dom_sf"/>
</dbReference>
<protein>
    <submittedName>
        <fullName evidence="15">Matrix metalloproteinase-20-like</fullName>
    </submittedName>
</protein>
<dbReference type="OrthoDB" id="406838at2759"/>
<feature type="binding site" evidence="10">
    <location>
        <position position="315"/>
    </location>
    <ligand>
        <name>Ca(2+)</name>
        <dbReference type="ChEBI" id="CHEBI:29108"/>
        <label>5</label>
    </ligand>
</feature>
<feature type="binding site" evidence="10">
    <location>
        <position position="111"/>
    </location>
    <ligand>
        <name>Ca(2+)</name>
        <dbReference type="ChEBI" id="CHEBI:29108"/>
        <label>3</label>
    </ligand>
</feature>
<feature type="active site" evidence="9">
    <location>
        <position position="156"/>
    </location>
</feature>
<dbReference type="PANTHER" id="PTHR10201">
    <property type="entry name" value="MATRIX METALLOPROTEINASE"/>
    <property type="match status" value="1"/>
</dbReference>
<evidence type="ECO:0000313" key="15">
    <source>
        <dbReference type="RefSeq" id="XP_019620812.1"/>
    </source>
</evidence>
<feature type="binding site" evidence="10">
    <location>
        <position position="155"/>
    </location>
    <ligand>
        <name>Zn(2+)</name>
        <dbReference type="ChEBI" id="CHEBI:29105"/>
        <label>2</label>
        <note>catalytic</note>
    </ligand>
</feature>
<proteinExistence type="inferred from homology"/>
<dbReference type="KEGG" id="bbel:109467309"/>
<dbReference type="GO" id="GO:0005615">
    <property type="term" value="C:extracellular space"/>
    <property type="evidence" value="ECO:0007669"/>
    <property type="project" value="TreeGrafter"/>
</dbReference>
<feature type="binding site" evidence="10">
    <location>
        <position position="132"/>
    </location>
    <ligand>
        <name>Ca(2+)</name>
        <dbReference type="ChEBI" id="CHEBI:29108"/>
        <label>3</label>
    </ligand>
</feature>
<feature type="binding site" evidence="10">
    <location>
        <position position="104"/>
    </location>
    <ligand>
        <name>Zn(2+)</name>
        <dbReference type="ChEBI" id="CHEBI:29105"/>
        <label>1</label>
    </ligand>
</feature>
<keyword evidence="5" id="KW-0378">Hydrolase</keyword>
<name>A0A6P4YQ71_BRABE</name>
<dbReference type="Pfam" id="PF00045">
    <property type="entry name" value="Hemopexin"/>
    <property type="match status" value="1"/>
</dbReference>
<feature type="binding site" evidence="10">
    <location>
        <position position="135"/>
    </location>
    <ligand>
        <name>Ca(2+)</name>
        <dbReference type="ChEBI" id="CHEBI:29108"/>
        <label>1</label>
    </ligand>
</feature>
<dbReference type="Gene3D" id="3.40.390.10">
    <property type="entry name" value="Collagenase (Catalytic Domain)"/>
    <property type="match status" value="1"/>
</dbReference>
<dbReference type="GeneID" id="109467309"/>
<evidence type="ECO:0000256" key="8">
    <source>
        <dbReference type="ARBA" id="ARBA00023145"/>
    </source>
</evidence>
<feature type="binding site" evidence="10">
    <location>
        <position position="112"/>
    </location>
    <ligand>
        <name>Ca(2+)</name>
        <dbReference type="ChEBI" id="CHEBI:29108"/>
        <label>3</label>
    </ligand>
</feature>
<keyword evidence="2" id="KW-0645">Protease</keyword>
<evidence type="ECO:0000313" key="14">
    <source>
        <dbReference type="Proteomes" id="UP000515135"/>
    </source>
</evidence>
<comment type="cofactor">
    <cofactor evidence="10">
        <name>Ca(2+)</name>
        <dbReference type="ChEBI" id="CHEBI:29108"/>
    </cofactor>
    <text evidence="10">Can bind about 5 Ca(2+) ions per subunit.</text>
</comment>
<dbReference type="GO" id="GO:0004222">
    <property type="term" value="F:metalloendopeptidase activity"/>
    <property type="evidence" value="ECO:0007669"/>
    <property type="project" value="InterPro"/>
</dbReference>
<reference evidence="15" key="1">
    <citation type="submission" date="2025-08" db="UniProtKB">
        <authorList>
            <consortium name="RefSeq"/>
        </authorList>
    </citation>
    <scope>IDENTIFICATION</scope>
    <source>
        <tissue evidence="15">Gonad</tissue>
    </source>
</reference>
<dbReference type="RefSeq" id="XP_019620812.1">
    <property type="nucleotide sequence ID" value="XM_019765253.1"/>
</dbReference>
<dbReference type="GO" id="GO:0008270">
    <property type="term" value="F:zinc ion binding"/>
    <property type="evidence" value="ECO:0007669"/>
    <property type="project" value="InterPro"/>
</dbReference>
<feature type="binding site" evidence="10">
    <location>
        <position position="224"/>
    </location>
    <ligand>
        <name>Ca(2+)</name>
        <dbReference type="ChEBI" id="CHEBI:29108"/>
        <label>4</label>
    </ligand>
</feature>
<organism evidence="14 15">
    <name type="scientific">Branchiostoma belcheri</name>
    <name type="common">Amphioxus</name>
    <dbReference type="NCBI Taxonomy" id="7741"/>
    <lineage>
        <taxon>Eukaryota</taxon>
        <taxon>Metazoa</taxon>
        <taxon>Chordata</taxon>
        <taxon>Cephalochordata</taxon>
        <taxon>Leptocardii</taxon>
        <taxon>Amphioxiformes</taxon>
        <taxon>Branchiostomatidae</taxon>
        <taxon>Branchiostoma</taxon>
    </lineage>
</organism>
<dbReference type="PROSITE" id="PS00546">
    <property type="entry name" value="CYSTEINE_SWITCH"/>
    <property type="match status" value="1"/>
</dbReference>
<keyword evidence="10" id="KW-0106">Calcium</keyword>
<dbReference type="InterPro" id="IPR033739">
    <property type="entry name" value="M10A_MMP"/>
</dbReference>
<dbReference type="Gene3D" id="2.110.10.10">
    <property type="entry name" value="Hemopexin-like domain"/>
    <property type="match status" value="1"/>
</dbReference>
<comment type="cofactor">
    <cofactor evidence="10">
        <name>Zn(2+)</name>
        <dbReference type="ChEBI" id="CHEBI:29105"/>
    </cofactor>
    <text evidence="10">Binds 2 Zn(2+) ions per subunit.</text>
</comment>
<evidence type="ECO:0000259" key="13">
    <source>
        <dbReference type="SMART" id="SM00235"/>
    </source>
</evidence>
<feature type="binding site" evidence="10">
    <location>
        <position position="92"/>
    </location>
    <ligand>
        <name>Ca(2+)</name>
        <dbReference type="ChEBI" id="CHEBI:29108"/>
        <label>2</label>
    </ligand>
</feature>
<dbReference type="PANTHER" id="PTHR10201:SF331">
    <property type="entry name" value="MATRIX METALLOPROTEINASE-14-LIKE ISOFORM X1"/>
    <property type="match status" value="1"/>
</dbReference>
<keyword evidence="8" id="KW-0865">Zymogen</keyword>
<feature type="binding site" evidence="10">
    <location>
        <position position="173"/>
    </location>
    <ligand>
        <name>Zn(2+)</name>
        <dbReference type="ChEBI" id="CHEBI:29105"/>
        <label>2</label>
        <note>catalytic</note>
    </ligand>
</feature>
<feature type="binding site" evidence="10">
    <location>
        <position position="126"/>
    </location>
    <ligand>
        <name>Ca(2+)</name>
        <dbReference type="ChEBI" id="CHEBI:29108"/>
        <label>2</label>
    </ligand>
</feature>
<dbReference type="Pfam" id="PF00413">
    <property type="entry name" value="Peptidase_M10"/>
    <property type="match status" value="1"/>
</dbReference>
<evidence type="ECO:0000256" key="6">
    <source>
        <dbReference type="ARBA" id="ARBA00022833"/>
    </source>
</evidence>
<dbReference type="GO" id="GO:0030198">
    <property type="term" value="P:extracellular matrix organization"/>
    <property type="evidence" value="ECO:0007669"/>
    <property type="project" value="TreeGrafter"/>
</dbReference>
<dbReference type="InterPro" id="IPR006026">
    <property type="entry name" value="Peptidase_Metallo"/>
</dbReference>
<keyword evidence="14" id="KW-1185">Reference proteome</keyword>
<evidence type="ECO:0000256" key="10">
    <source>
        <dbReference type="PIRSR" id="PIRSR621190-2"/>
    </source>
</evidence>
<dbReference type="AlphaFoldDB" id="A0A6P4YQ71"/>
<evidence type="ECO:0000256" key="5">
    <source>
        <dbReference type="ARBA" id="ARBA00022801"/>
    </source>
</evidence>
<keyword evidence="4" id="KW-0732">Signal</keyword>
<feature type="repeat" description="Hemopexin" evidence="11">
    <location>
        <begin position="220"/>
        <end position="266"/>
    </location>
</feature>
<accession>A0A6P4YQ71</accession>
<dbReference type="GO" id="GO:0031012">
    <property type="term" value="C:extracellular matrix"/>
    <property type="evidence" value="ECO:0007669"/>
    <property type="project" value="InterPro"/>
</dbReference>
<dbReference type="PROSITE" id="PS51642">
    <property type="entry name" value="HEMOPEXIN_2"/>
    <property type="match status" value="2"/>
</dbReference>
<feature type="binding site" evidence="10">
    <location>
        <position position="130"/>
    </location>
    <ligand>
        <name>Zn(2+)</name>
        <dbReference type="ChEBI" id="CHEBI:29105"/>
        <label>1</label>
    </ligand>
</feature>
<evidence type="ECO:0000256" key="11">
    <source>
        <dbReference type="PROSITE-ProRule" id="PRU01011"/>
    </source>
</evidence>
<dbReference type="InterPro" id="IPR021190">
    <property type="entry name" value="Pept_M10A"/>
</dbReference>
<keyword evidence="7" id="KW-0482">Metalloprotease</keyword>
<sequence length="524" mass="57924">MKRPRCGMPDIEPEPAAQSCAGGRGGEGPRMASLYSLGGSRWKKKELTYKIISYTPDLSRSEVNEAMAMAFKVWSDVINIEFRRVPPYYKSDVTIRFAQGYHGDGTKNTFDGPGGTLAHAFYPEYGGNCHFDEAETWTVGELNDAGKDLYQVAVHELGHTLGLGHSDVPDAIMIPTYMYRPFFKLHPDDVAGIQRLYGTKNDILPNAPEERKSPEWCQEQVHFDAVLEMPNGTVFAFRGKKFWKLYQGGLELADGPWTIKDRWGVDGPIDAAFTNRGLVFLFMGRNVWVFHGNFTAPVQSLSPRDFGLYTRVDAAFSTQDEKTIYFFKRGRYYKYIAGKGRAKDYPRSSKKWLGSSHNPDAILRVGSDLFVFKRNSYERISATEPKTPSFVRRRPRYRYRHSSSSLGRSSSVASAILGSSSPKASGKLGSSSSVASGILGSSSPKASGKLGTSSSVASAILGSSSSAKIDSSSVKIDSSSTIRLPRSAKSATIVEDWLGCPKKTWSDDMIDDKDYEIIDPNTLP</sequence>
<feature type="binding site" evidence="10">
    <location>
        <position position="57"/>
    </location>
    <ligand>
        <name>Ca(2+)</name>
        <dbReference type="ChEBI" id="CHEBI:29108"/>
        <label>1</label>
    </ligand>
</feature>
<gene>
    <name evidence="15" type="primary">LOC109467309</name>
</gene>
<feature type="binding site" evidence="10">
    <location>
        <position position="272"/>
    </location>
    <ligand>
        <name>Ca(2+)</name>
        <dbReference type="ChEBI" id="CHEBI:29108"/>
        <label>5</label>
    </ligand>
</feature>
<dbReference type="CDD" id="cd04278">
    <property type="entry name" value="ZnMc_MMP"/>
    <property type="match status" value="1"/>
</dbReference>
<feature type="binding site" evidence="10">
    <location>
        <position position="119"/>
    </location>
    <ligand>
        <name>Zn(2+)</name>
        <dbReference type="ChEBI" id="CHEBI:29105"/>
        <label>1</label>
    </ligand>
</feature>
<evidence type="ECO:0000256" key="12">
    <source>
        <dbReference type="SAM" id="MobiDB-lite"/>
    </source>
</evidence>
<evidence type="ECO:0000256" key="4">
    <source>
        <dbReference type="ARBA" id="ARBA00022729"/>
    </source>
</evidence>
<evidence type="ECO:0000256" key="3">
    <source>
        <dbReference type="ARBA" id="ARBA00022723"/>
    </source>
</evidence>
<dbReference type="InterPro" id="IPR024079">
    <property type="entry name" value="MetalloPept_cat_dom_sf"/>
</dbReference>
<feature type="region of interest" description="Disordered" evidence="12">
    <location>
        <begin position="1"/>
        <end position="26"/>
    </location>
</feature>
<evidence type="ECO:0000256" key="1">
    <source>
        <dbReference type="ARBA" id="ARBA00010370"/>
    </source>
</evidence>
<feature type="binding site" evidence="10">
    <location>
        <position position="159"/>
    </location>
    <ligand>
        <name>Zn(2+)</name>
        <dbReference type="ChEBI" id="CHEBI:29105"/>
        <label>2</label>
        <note>catalytic</note>
    </ligand>
</feature>
<dbReference type="InterPro" id="IPR001818">
    <property type="entry name" value="Pept_M10_metallopeptidase"/>
</dbReference>
<comment type="similarity">
    <text evidence="1">Belongs to the peptidase M10A family.</text>
</comment>
<dbReference type="InterPro" id="IPR018487">
    <property type="entry name" value="Hemopexin-like_repeat"/>
</dbReference>
<dbReference type="SMART" id="SM00235">
    <property type="entry name" value="ZnMc"/>
    <property type="match status" value="1"/>
</dbReference>
<feature type="binding site" evidence="10">
    <location>
        <position position="270"/>
    </location>
    <ligand>
        <name>Ca(2+)</name>
        <dbReference type="ChEBI" id="CHEBI:29108"/>
        <label>4</label>
    </ligand>
</feature>
<dbReference type="SUPFAM" id="SSF55486">
    <property type="entry name" value="Metalloproteases ('zincins'), catalytic domain"/>
    <property type="match status" value="1"/>
</dbReference>
<evidence type="ECO:0000256" key="7">
    <source>
        <dbReference type="ARBA" id="ARBA00023049"/>
    </source>
</evidence>
<dbReference type="Proteomes" id="UP000515135">
    <property type="component" value="Unplaced"/>
</dbReference>
<evidence type="ECO:0000256" key="2">
    <source>
        <dbReference type="ARBA" id="ARBA00022670"/>
    </source>
</evidence>
<feature type="repeat" description="Hemopexin" evidence="11">
    <location>
        <begin position="309"/>
        <end position="356"/>
    </location>
</feature>
<dbReference type="SUPFAM" id="SSF50923">
    <property type="entry name" value="Hemopexin-like domain"/>
    <property type="match status" value="1"/>
</dbReference>
<dbReference type="PRINTS" id="PR00138">
    <property type="entry name" value="MATRIXIN"/>
</dbReference>
<feature type="binding site" evidence="10">
    <location>
        <position position="165"/>
    </location>
    <ligand>
        <name>Zn(2+)</name>
        <dbReference type="ChEBI" id="CHEBI:29105"/>
        <label>2</label>
        <note>catalytic</note>
    </ligand>
</feature>
<dbReference type="GO" id="GO:0030574">
    <property type="term" value="P:collagen catabolic process"/>
    <property type="evidence" value="ECO:0007669"/>
    <property type="project" value="TreeGrafter"/>
</dbReference>
<dbReference type="SMART" id="SM00120">
    <property type="entry name" value="HX"/>
    <property type="match status" value="3"/>
</dbReference>
<feature type="binding site" evidence="10">
    <location>
        <position position="102"/>
    </location>
    <ligand>
        <name>Zn(2+)</name>
        <dbReference type="ChEBI" id="CHEBI:29105"/>
        <label>1</label>
    </ligand>
</feature>
<keyword evidence="6 10" id="KW-0862">Zinc</keyword>
<dbReference type="InterPro" id="IPR021158">
    <property type="entry name" value="Pept_M10A_Zn_BS"/>
</dbReference>
<keyword evidence="3 10" id="KW-0479">Metal-binding</keyword>
<feature type="domain" description="Peptidase metallopeptidase" evidence="13">
    <location>
        <begin position="38"/>
        <end position="199"/>
    </location>
</feature>
<feature type="binding site" evidence="10">
    <location>
        <position position="135"/>
    </location>
    <ligand>
        <name>Ca(2+)</name>
        <dbReference type="ChEBI" id="CHEBI:29108"/>
        <label>3</label>
    </ligand>
</feature>